<evidence type="ECO:0000313" key="2">
    <source>
        <dbReference type="Proteomes" id="UP000230824"/>
    </source>
</evidence>
<evidence type="ECO:0000313" key="1">
    <source>
        <dbReference type="EMBL" id="ATI15949.1"/>
    </source>
</evidence>
<accession>A0A291LAG4</accession>
<reference evidence="1 2" key="1">
    <citation type="submission" date="2017-09" db="EMBL/GenBank/DDBJ databases">
        <title>Phage vB_EcoM_PHB05 against multidrug-resistant shiga toxin-producing Escherichia.</title>
        <authorList>
            <person name="Chen Y."/>
            <person name="Song J."/>
            <person name="Wu B."/>
        </authorList>
    </citation>
    <scope>NUCLEOTIDE SEQUENCE [LARGE SCALE GENOMIC DNA]</scope>
    <source>
        <strain evidence="1">Wastewater</strain>
    </source>
</reference>
<dbReference type="RefSeq" id="YP_009984575.1">
    <property type="nucleotide sequence ID" value="NC_052652.1"/>
</dbReference>
<organism evidence="1 2">
    <name type="scientific">Escherichia phage vB_EcoM_PHB05</name>
    <dbReference type="NCBI Taxonomy" id="2041347"/>
    <lineage>
        <taxon>Viruses</taxon>
        <taxon>Duplodnaviria</taxon>
        <taxon>Heunggongvirae</taxon>
        <taxon>Uroviricota</taxon>
        <taxon>Caudoviricetes</taxon>
        <taxon>Stephanstirmvirinae</taxon>
        <taxon>Justusliebigvirus</taxon>
        <taxon>Justusliebigvirus PHB05</taxon>
    </lineage>
</organism>
<dbReference type="EMBL" id="MF805809">
    <property type="protein sequence ID" value="ATI15949.1"/>
    <property type="molecule type" value="Genomic_DNA"/>
</dbReference>
<protein>
    <submittedName>
        <fullName evidence="1">Uncharacterized protein</fullName>
    </submittedName>
</protein>
<dbReference type="GeneID" id="62611919"/>
<name>A0A291LAG4_9CAUD</name>
<dbReference type="KEGG" id="vg:62611919"/>
<keyword evidence="2" id="KW-1185">Reference proteome</keyword>
<sequence>MQNIELTSIEAKEAMKEDRRVEHSRFCGGEWFEMEFRSEVWQGSDGAVIKKERRNDLQK</sequence>
<dbReference type="Proteomes" id="UP000230824">
    <property type="component" value="Segment"/>
</dbReference>
<proteinExistence type="predicted"/>